<dbReference type="OrthoDB" id="9785707at2"/>
<dbReference type="eggNOG" id="COG0758">
    <property type="taxonomic scope" value="Bacteria"/>
</dbReference>
<feature type="domain" description="Smf/DprA SLOG" evidence="2">
    <location>
        <begin position="95"/>
        <end position="295"/>
    </location>
</feature>
<dbReference type="Pfam" id="PF02481">
    <property type="entry name" value="DNA_processg_A"/>
    <property type="match status" value="1"/>
</dbReference>
<dbReference type="Proteomes" id="UP000010467">
    <property type="component" value="Chromosome"/>
</dbReference>
<dbReference type="AlphaFoldDB" id="L0A085"/>
<sequence>MSLVTLLSAPPDELTALLALRFTPHLGPHRIETLRRHFGSAGAALSARKEELRQVPGLDARSVKEVGSASACERACLELQRARLAGVSLLGRGLEGYPAALEALTDPPAVLWVKGKLPPLGVVPRAVGIVGTRSASPFALNFTRRLTLDLARAEVMIISGLARGIDTAAHQAAIEGGVPTVGVLGSGVDNIYPKENKELSERMTVISEHPLGTRPAAHNFPGRNRIIAALSAGSVVVEGSARSGALITAVAALECGRSVFAVPGRPGDPLAAGPHQLLREGAALCENAGDVLTELGWSGAPPAPPPALPPELARVYGALSGPTLLDDLAATLGIPLSEVQTAVMMLCLQELVTECPGGRYLKR</sequence>
<dbReference type="KEGG" id="dpd:Deipe_1779"/>
<evidence type="ECO:0000256" key="1">
    <source>
        <dbReference type="ARBA" id="ARBA00006525"/>
    </source>
</evidence>
<dbReference type="GO" id="GO:0009294">
    <property type="term" value="P:DNA-mediated transformation"/>
    <property type="evidence" value="ECO:0007669"/>
    <property type="project" value="InterPro"/>
</dbReference>
<dbReference type="InterPro" id="IPR041614">
    <property type="entry name" value="DprA_WH"/>
</dbReference>
<dbReference type="Gene3D" id="3.40.50.450">
    <property type="match status" value="1"/>
</dbReference>
<dbReference type="SUPFAM" id="SSF47781">
    <property type="entry name" value="RuvA domain 2-like"/>
    <property type="match status" value="1"/>
</dbReference>
<dbReference type="SUPFAM" id="SSF102405">
    <property type="entry name" value="MCP/YpsA-like"/>
    <property type="match status" value="1"/>
</dbReference>
<keyword evidence="5" id="KW-1185">Reference proteome</keyword>
<reference evidence="5" key="1">
    <citation type="submission" date="2012-03" db="EMBL/GenBank/DDBJ databases">
        <title>Complete sequence of chromosome of Deinococcus peraridilitoris DSM 19664.</title>
        <authorList>
            <person name="Lucas S."/>
            <person name="Copeland A."/>
            <person name="Lapidus A."/>
            <person name="Glavina del Rio T."/>
            <person name="Dalin E."/>
            <person name="Tice H."/>
            <person name="Bruce D."/>
            <person name="Goodwin L."/>
            <person name="Pitluck S."/>
            <person name="Peters L."/>
            <person name="Mikhailova N."/>
            <person name="Lu M."/>
            <person name="Kyrpides N."/>
            <person name="Mavromatis K."/>
            <person name="Ivanova N."/>
            <person name="Brettin T."/>
            <person name="Detter J.C."/>
            <person name="Han C."/>
            <person name="Larimer F."/>
            <person name="Land M."/>
            <person name="Hauser L."/>
            <person name="Markowitz V."/>
            <person name="Cheng J.-F."/>
            <person name="Hugenholtz P."/>
            <person name="Woyke T."/>
            <person name="Wu D."/>
            <person name="Pukall R."/>
            <person name="Steenblock K."/>
            <person name="Brambilla E."/>
            <person name="Klenk H.-P."/>
            <person name="Eisen J.A."/>
        </authorList>
    </citation>
    <scope>NUCLEOTIDE SEQUENCE [LARGE SCALE GENOMIC DNA]</scope>
    <source>
        <strain evidence="5">DSM 19664 / LMG 22246 / CIP 109416 / KR-200</strain>
    </source>
</reference>
<dbReference type="PANTHER" id="PTHR43022:SF1">
    <property type="entry name" value="PROTEIN SMF"/>
    <property type="match status" value="1"/>
</dbReference>
<name>L0A085_DEIPD</name>
<evidence type="ECO:0000313" key="4">
    <source>
        <dbReference type="EMBL" id="AFZ67298.1"/>
    </source>
</evidence>
<dbReference type="InterPro" id="IPR003488">
    <property type="entry name" value="DprA"/>
</dbReference>
<organism evidence="4 5">
    <name type="scientific">Deinococcus peraridilitoris (strain DSM 19664 / LMG 22246 / CIP 109416 / KR-200)</name>
    <dbReference type="NCBI Taxonomy" id="937777"/>
    <lineage>
        <taxon>Bacteria</taxon>
        <taxon>Thermotogati</taxon>
        <taxon>Deinococcota</taxon>
        <taxon>Deinococci</taxon>
        <taxon>Deinococcales</taxon>
        <taxon>Deinococcaceae</taxon>
        <taxon>Deinococcus</taxon>
    </lineage>
</organism>
<dbReference type="EMBL" id="CP003382">
    <property type="protein sequence ID" value="AFZ67298.1"/>
    <property type="molecule type" value="Genomic_DNA"/>
</dbReference>
<dbReference type="HOGENOM" id="CLU_029601_1_0_0"/>
<dbReference type="Pfam" id="PF17782">
    <property type="entry name" value="WHD_DprA"/>
    <property type="match status" value="1"/>
</dbReference>
<gene>
    <name evidence="4" type="ordered locus">Deipe_1779</name>
</gene>
<comment type="similarity">
    <text evidence="1">Belongs to the DprA/Smf family.</text>
</comment>
<dbReference type="RefSeq" id="WP_015235603.1">
    <property type="nucleotide sequence ID" value="NC_019793.1"/>
</dbReference>
<dbReference type="PATRIC" id="fig|937777.3.peg.1781"/>
<dbReference type="Gene3D" id="1.10.10.10">
    <property type="entry name" value="Winged helix-like DNA-binding domain superfamily/Winged helix DNA-binding domain"/>
    <property type="match status" value="1"/>
</dbReference>
<accession>L0A085</accession>
<dbReference type="STRING" id="937777.Deipe_1779"/>
<evidence type="ECO:0000259" key="2">
    <source>
        <dbReference type="Pfam" id="PF02481"/>
    </source>
</evidence>
<dbReference type="InterPro" id="IPR036388">
    <property type="entry name" value="WH-like_DNA-bd_sf"/>
</dbReference>
<proteinExistence type="inferred from homology"/>
<dbReference type="NCBIfam" id="TIGR00732">
    <property type="entry name" value="dprA"/>
    <property type="match status" value="1"/>
</dbReference>
<feature type="domain" description="DprA winged helix" evidence="3">
    <location>
        <begin position="300"/>
        <end position="358"/>
    </location>
</feature>
<dbReference type="InterPro" id="IPR010994">
    <property type="entry name" value="RuvA_2-like"/>
</dbReference>
<dbReference type="InterPro" id="IPR057666">
    <property type="entry name" value="DrpA_SLOG"/>
</dbReference>
<evidence type="ECO:0000259" key="3">
    <source>
        <dbReference type="Pfam" id="PF17782"/>
    </source>
</evidence>
<evidence type="ECO:0000313" key="5">
    <source>
        <dbReference type="Proteomes" id="UP000010467"/>
    </source>
</evidence>
<dbReference type="PANTHER" id="PTHR43022">
    <property type="entry name" value="PROTEIN SMF"/>
    <property type="match status" value="1"/>
</dbReference>
<protein>
    <submittedName>
        <fullName evidence="4">DNA protecting protein DprA</fullName>
    </submittedName>
</protein>